<protein>
    <recommendedName>
        <fullName evidence="1">3'-phosphate/5'-hydroxy nucleic acid ligase</fullName>
        <ecNumber evidence="1">6.5.1.8</ecNumber>
    </recommendedName>
</protein>
<evidence type="ECO:0000256" key="2">
    <source>
        <dbReference type="ARBA" id="ARBA00022598"/>
    </source>
</evidence>
<feature type="binding site" evidence="10">
    <location>
        <begin position="173"/>
        <end position="177"/>
    </location>
    <ligand>
        <name>GMP</name>
        <dbReference type="ChEBI" id="CHEBI:58115"/>
    </ligand>
</feature>
<evidence type="ECO:0000256" key="3">
    <source>
        <dbReference type="ARBA" id="ARBA00022723"/>
    </source>
</evidence>
<feature type="binding site" evidence="10">
    <location>
        <position position="323"/>
    </location>
    <ligand>
        <name>GMP</name>
        <dbReference type="ChEBI" id="CHEBI:58115"/>
    </ligand>
</feature>
<dbReference type="GO" id="GO:0005525">
    <property type="term" value="F:GTP binding"/>
    <property type="evidence" value="ECO:0007669"/>
    <property type="project" value="UniProtKB-KW"/>
</dbReference>
<keyword evidence="3 11" id="KW-0479">Metal-binding</keyword>
<feature type="region of interest" description="Disordered" evidence="12">
    <location>
        <begin position="114"/>
        <end position="135"/>
    </location>
</feature>
<dbReference type="GO" id="GO:0003909">
    <property type="term" value="F:DNA ligase activity"/>
    <property type="evidence" value="ECO:0007669"/>
    <property type="project" value="TreeGrafter"/>
</dbReference>
<dbReference type="GO" id="GO:0030145">
    <property type="term" value="F:manganese ion binding"/>
    <property type="evidence" value="ECO:0007669"/>
    <property type="project" value="TreeGrafter"/>
</dbReference>
<name>S9PGM4_CYSF2</name>
<comment type="caution">
    <text evidence="13">The sequence shown here is derived from an EMBL/GenBank/DDBJ whole genome shotgun (WGS) entry which is preliminary data.</text>
</comment>
<evidence type="ECO:0000256" key="7">
    <source>
        <dbReference type="ARBA" id="ARBA00023211"/>
    </source>
</evidence>
<sequence length="411" mass="44857">MRTERDYEVLTNEAGGVPIKAWTVGVPFEDEAKKQLRAMAALPFVHKWVAAMPDVHRGFGATVGSVVATAGAVIPAAVGVDIGCGMIAVRTTLRAEQLPDSLGGVRSAIERAVPHGRTDNGGRNDRGTWKDAPSAHREAWGRLKPGYDAILEKHPRLGRGPDLGHLGTLGTGNHFIEVCLDEADHVWVMLHSGSRGVGNRIGSHFIELAKEDMRRFFIQLPEADLAYLPEGTEHFEDYLRAVGWAQEYAATNRELMLRSTVEALQASGELPEFSLTQAAVNCHHNYVSREHHYGKNVLVTRKGAVRAREGDLGIIPGSMGARSYIVRGKGNAESFHSCSHGAGRVMSREAAKRRFTLEDHARATEGIECRKDADVIDETPGAYKPIDEVMRAQASLVDVVHTLRQVVCVKG</sequence>
<keyword evidence="4 10" id="KW-0547">Nucleotide-binding</keyword>
<dbReference type="Proteomes" id="UP000011682">
    <property type="component" value="Unassembled WGS sequence"/>
</dbReference>
<keyword evidence="6 10" id="KW-0342">GTP-binding</keyword>
<keyword evidence="5" id="KW-0692">RNA repair</keyword>
<dbReference type="GO" id="GO:0006281">
    <property type="term" value="P:DNA repair"/>
    <property type="evidence" value="ECO:0007669"/>
    <property type="project" value="TreeGrafter"/>
</dbReference>
<dbReference type="GO" id="GO:0042245">
    <property type="term" value="P:RNA repair"/>
    <property type="evidence" value="ECO:0007669"/>
    <property type="project" value="UniProtKB-KW"/>
</dbReference>
<feature type="binding site" evidence="11">
    <location>
        <position position="191"/>
    </location>
    <ligand>
        <name>Mn(2+)</name>
        <dbReference type="ChEBI" id="CHEBI:29035"/>
        <label>2</label>
    </ligand>
</feature>
<dbReference type="InterPro" id="IPR052915">
    <property type="entry name" value="RtcB-like"/>
</dbReference>
<feature type="binding site" evidence="11">
    <location>
        <position position="81"/>
    </location>
    <ligand>
        <name>Mn(2+)</name>
        <dbReference type="ChEBI" id="CHEBI:29035"/>
        <label>1</label>
    </ligand>
</feature>
<gene>
    <name evidence="13" type="ORF">D187_008408</name>
</gene>
<reference evidence="13" key="1">
    <citation type="submission" date="2013-05" db="EMBL/GenBank/DDBJ databases">
        <title>Genome assembly of Cystobacter fuscus DSM 2262.</title>
        <authorList>
            <person name="Sharma G."/>
            <person name="Khatri I."/>
            <person name="Kaur C."/>
            <person name="Mayilraj S."/>
            <person name="Subramanian S."/>
        </authorList>
    </citation>
    <scope>NUCLEOTIDE SEQUENCE [LARGE SCALE GENOMIC DNA]</scope>
    <source>
        <strain evidence="13">DSM 2262</strain>
    </source>
</reference>
<dbReference type="Pfam" id="PF01139">
    <property type="entry name" value="RtcB"/>
    <property type="match status" value="1"/>
</dbReference>
<keyword evidence="2" id="KW-0436">Ligase</keyword>
<dbReference type="GO" id="GO:0170057">
    <property type="term" value="F:RNA ligase (GTP) activity"/>
    <property type="evidence" value="ECO:0007669"/>
    <property type="project" value="UniProtKB-EC"/>
</dbReference>
<comment type="cofactor">
    <cofactor evidence="11">
        <name>Mn(2+)</name>
        <dbReference type="ChEBI" id="CHEBI:29035"/>
    </cofactor>
    <text evidence="11">Binds 2 manganese ions per subunit.</text>
</comment>
<accession>S9PGM4</accession>
<evidence type="ECO:0000256" key="12">
    <source>
        <dbReference type="SAM" id="MobiDB-lite"/>
    </source>
</evidence>
<feature type="binding site" evidence="11">
    <location>
        <position position="284"/>
    </location>
    <ligand>
        <name>Mn(2+)</name>
        <dbReference type="ChEBI" id="CHEBI:29035"/>
        <label>2</label>
    </ligand>
</feature>
<dbReference type="AlphaFoldDB" id="S9PGM4"/>
<evidence type="ECO:0000256" key="4">
    <source>
        <dbReference type="ARBA" id="ARBA00022741"/>
    </source>
</evidence>
<dbReference type="eggNOG" id="COG1690">
    <property type="taxonomic scope" value="Bacteria"/>
</dbReference>
<keyword evidence="7 11" id="KW-0464">Manganese</keyword>
<evidence type="ECO:0000313" key="14">
    <source>
        <dbReference type="Proteomes" id="UP000011682"/>
    </source>
</evidence>
<evidence type="ECO:0000256" key="9">
    <source>
        <dbReference type="PIRSR" id="PIRSR601233-1"/>
    </source>
</evidence>
<feature type="binding site" evidence="10">
    <location>
        <position position="410"/>
    </location>
    <ligand>
        <name>GMP</name>
        <dbReference type="ChEBI" id="CHEBI:58115"/>
    </ligand>
</feature>
<feature type="binding site" evidence="11">
    <location>
        <position position="174"/>
    </location>
    <ligand>
        <name>Mn(2+)</name>
        <dbReference type="ChEBI" id="CHEBI:29035"/>
        <label>1</label>
    </ligand>
</feature>
<dbReference type="InterPro" id="IPR036025">
    <property type="entry name" value="RtcB-like_sf"/>
</dbReference>
<dbReference type="RefSeq" id="WP_002632271.1">
    <property type="nucleotide sequence ID" value="NZ_ANAH02000007.1"/>
</dbReference>
<feature type="binding site" evidence="10">
    <location>
        <begin position="340"/>
        <end position="343"/>
    </location>
    <ligand>
        <name>GMP</name>
        <dbReference type="ChEBI" id="CHEBI:58115"/>
    </ligand>
</feature>
<feature type="active site" description="GMP-histidine intermediate" evidence="9">
    <location>
        <position position="340"/>
    </location>
</feature>
<dbReference type="EMBL" id="ANAH02000007">
    <property type="protein sequence ID" value="EPX62221.1"/>
    <property type="molecule type" value="Genomic_DNA"/>
</dbReference>
<dbReference type="PANTHER" id="PTHR43749">
    <property type="entry name" value="RNA-SPLICING LIGASE RTCB"/>
    <property type="match status" value="1"/>
</dbReference>
<evidence type="ECO:0000256" key="10">
    <source>
        <dbReference type="PIRSR" id="PIRSR601233-2"/>
    </source>
</evidence>
<evidence type="ECO:0000313" key="13">
    <source>
        <dbReference type="EMBL" id="EPX62221.1"/>
    </source>
</evidence>
<dbReference type="InterPro" id="IPR001233">
    <property type="entry name" value="RtcB"/>
</dbReference>
<feature type="binding site" evidence="10">
    <location>
        <begin position="316"/>
        <end position="319"/>
    </location>
    <ligand>
        <name>GMP</name>
        <dbReference type="ChEBI" id="CHEBI:58115"/>
    </ligand>
</feature>
<feature type="binding site" evidence="10">
    <location>
        <begin position="284"/>
        <end position="285"/>
    </location>
    <ligand>
        <name>GMP</name>
        <dbReference type="ChEBI" id="CHEBI:58115"/>
    </ligand>
</feature>
<evidence type="ECO:0000256" key="11">
    <source>
        <dbReference type="PIRSR" id="PIRSR601233-3"/>
    </source>
</evidence>
<dbReference type="EC" id="6.5.1.8" evidence="1"/>
<evidence type="ECO:0000256" key="1">
    <source>
        <dbReference type="ARBA" id="ARBA00012726"/>
    </source>
</evidence>
<evidence type="ECO:0000256" key="8">
    <source>
        <dbReference type="ARBA" id="ARBA00047746"/>
    </source>
</evidence>
<proteinExistence type="predicted"/>
<comment type="catalytic activity">
    <reaction evidence="8">
        <text>a 3'-end 3'-phospho-ribonucleotide-RNA + a 5'-end dephospho-ribonucleoside-RNA + GTP = a ribonucleotidyl-ribonucleotide-RNA + GMP + diphosphate</text>
        <dbReference type="Rhea" id="RHEA:68076"/>
        <dbReference type="Rhea" id="RHEA-COMP:10463"/>
        <dbReference type="Rhea" id="RHEA-COMP:13936"/>
        <dbReference type="Rhea" id="RHEA-COMP:17355"/>
        <dbReference type="ChEBI" id="CHEBI:33019"/>
        <dbReference type="ChEBI" id="CHEBI:37565"/>
        <dbReference type="ChEBI" id="CHEBI:58115"/>
        <dbReference type="ChEBI" id="CHEBI:83062"/>
        <dbReference type="ChEBI" id="CHEBI:138284"/>
        <dbReference type="ChEBI" id="CHEBI:173118"/>
        <dbReference type="EC" id="6.5.1.8"/>
    </reaction>
</comment>
<dbReference type="SUPFAM" id="SSF103365">
    <property type="entry name" value="Hypothetical protein PH1602"/>
    <property type="match status" value="1"/>
</dbReference>
<organism evidence="13 14">
    <name type="scientific">Cystobacter fuscus (strain ATCC 25194 / DSM 2262 / NBRC 100088 / M29)</name>
    <dbReference type="NCBI Taxonomy" id="1242864"/>
    <lineage>
        <taxon>Bacteria</taxon>
        <taxon>Pseudomonadati</taxon>
        <taxon>Myxococcota</taxon>
        <taxon>Myxococcia</taxon>
        <taxon>Myxococcales</taxon>
        <taxon>Cystobacterineae</taxon>
        <taxon>Archangiaceae</taxon>
        <taxon>Cystobacter</taxon>
    </lineage>
</organism>
<dbReference type="OrthoDB" id="9802323at2"/>
<dbReference type="PANTHER" id="PTHR43749:SF2">
    <property type="entry name" value="RNA-SPLICING LIGASE RTCB"/>
    <property type="match status" value="1"/>
</dbReference>
<evidence type="ECO:0000256" key="5">
    <source>
        <dbReference type="ARBA" id="ARBA00022800"/>
    </source>
</evidence>
<keyword evidence="14" id="KW-1185">Reference proteome</keyword>
<dbReference type="Gene3D" id="3.90.1860.10">
    <property type="entry name" value="tRNA-splicing ligase RtcB"/>
    <property type="match status" value="1"/>
</dbReference>
<evidence type="ECO:0000256" key="6">
    <source>
        <dbReference type="ARBA" id="ARBA00023134"/>
    </source>
</evidence>
<dbReference type="GO" id="GO:0006396">
    <property type="term" value="P:RNA processing"/>
    <property type="evidence" value="ECO:0007669"/>
    <property type="project" value="InterPro"/>
</dbReference>